<proteinExistence type="predicted"/>
<protein>
    <submittedName>
        <fullName evidence="1">Uncharacterized protein</fullName>
    </submittedName>
</protein>
<evidence type="ECO:0000313" key="2">
    <source>
        <dbReference type="Proteomes" id="UP000268321"/>
    </source>
</evidence>
<organism evidence="1 2">
    <name type="scientific">Metschnikowia bicuspidata</name>
    <dbReference type="NCBI Taxonomy" id="27322"/>
    <lineage>
        <taxon>Eukaryota</taxon>
        <taxon>Fungi</taxon>
        <taxon>Dikarya</taxon>
        <taxon>Ascomycota</taxon>
        <taxon>Saccharomycotina</taxon>
        <taxon>Pichiomycetes</taxon>
        <taxon>Metschnikowiaceae</taxon>
        <taxon>Metschnikowia</taxon>
    </lineage>
</organism>
<dbReference type="AlphaFoldDB" id="A0A4V1J2H1"/>
<keyword evidence="2" id="KW-1185">Reference proteome</keyword>
<sequence length="117" mass="13527">MRNISAESKRHLKRGCLVKAALDFLKPEPVSKKKQAALLEEPIFSEKLNAKVVKKLKGFANISKDRSNRLKVRLLDRIMLFAYGEIVRVDKMLVLVKFVPRTFNIMSYSEFSDIWAD</sequence>
<evidence type="ECO:0000313" key="1">
    <source>
        <dbReference type="EMBL" id="RKP28539.1"/>
    </source>
</evidence>
<name>A0A4V1J2H1_9ASCO</name>
<accession>A0A4V1J2H1</accession>
<dbReference type="OrthoDB" id="5579281at2759"/>
<dbReference type="EMBL" id="ML004876">
    <property type="protein sequence ID" value="RKP28539.1"/>
    <property type="molecule type" value="Genomic_DNA"/>
</dbReference>
<reference evidence="2" key="1">
    <citation type="journal article" date="2018" name="Nat. Microbiol.">
        <title>Leveraging single-cell genomics to expand the fungal tree of life.</title>
        <authorList>
            <person name="Ahrendt S.R."/>
            <person name="Quandt C.A."/>
            <person name="Ciobanu D."/>
            <person name="Clum A."/>
            <person name="Salamov A."/>
            <person name="Andreopoulos B."/>
            <person name="Cheng J.F."/>
            <person name="Woyke T."/>
            <person name="Pelin A."/>
            <person name="Henrissat B."/>
            <person name="Reynolds N.K."/>
            <person name="Benny G.L."/>
            <person name="Smith M.E."/>
            <person name="James T.Y."/>
            <person name="Grigoriev I.V."/>
        </authorList>
    </citation>
    <scope>NUCLEOTIDE SEQUENCE [LARGE SCALE GENOMIC DNA]</scope>
    <source>
        <strain evidence="2">Baker2002</strain>
    </source>
</reference>
<dbReference type="Proteomes" id="UP000268321">
    <property type="component" value="Unassembled WGS sequence"/>
</dbReference>
<gene>
    <name evidence="1" type="ORF">METBISCDRAFT_29075</name>
</gene>
<feature type="non-terminal residue" evidence="1">
    <location>
        <position position="117"/>
    </location>
</feature>